<gene>
    <name evidence="3" type="ORF">F9802_10850</name>
</gene>
<proteinExistence type="predicted"/>
<dbReference type="AlphaFoldDB" id="A0A6I1FFH4"/>
<dbReference type="InterPro" id="IPR025736">
    <property type="entry name" value="PucR_C-HTH_dom"/>
</dbReference>
<organism evidence="3 4">
    <name type="scientific">Bacillus aerolatus</name>
    <dbReference type="NCBI Taxonomy" id="2653354"/>
    <lineage>
        <taxon>Bacteria</taxon>
        <taxon>Bacillati</taxon>
        <taxon>Bacillota</taxon>
        <taxon>Bacilli</taxon>
        <taxon>Bacillales</taxon>
        <taxon>Bacillaceae</taxon>
        <taxon>Bacillus</taxon>
    </lineage>
</organism>
<dbReference type="PANTHER" id="PTHR33744">
    <property type="entry name" value="CARBOHYDRATE DIACID REGULATOR"/>
    <property type="match status" value="1"/>
</dbReference>
<dbReference type="InterPro" id="IPR042070">
    <property type="entry name" value="PucR_C-HTH_sf"/>
</dbReference>
<dbReference type="Pfam" id="PF07905">
    <property type="entry name" value="PucR"/>
    <property type="match status" value="1"/>
</dbReference>
<protein>
    <recommendedName>
        <fullName evidence="5">PucR family transcriptional regulator</fullName>
    </recommendedName>
</protein>
<comment type="caution">
    <text evidence="3">The sequence shown here is derived from an EMBL/GenBank/DDBJ whole genome shotgun (WGS) entry which is preliminary data.</text>
</comment>
<dbReference type="EMBL" id="WEIO01000005">
    <property type="protein sequence ID" value="KAB7706682.1"/>
    <property type="molecule type" value="Genomic_DNA"/>
</dbReference>
<keyword evidence="4" id="KW-1185">Reference proteome</keyword>
<dbReference type="Gene3D" id="3.30.450.40">
    <property type="match status" value="1"/>
</dbReference>
<evidence type="ECO:0000313" key="3">
    <source>
        <dbReference type="EMBL" id="KAB7706682.1"/>
    </source>
</evidence>
<sequence length="570" mass="65117">MITVREALLLSDLNGVTVRAGKRGLFRKIRWAHVIDHDDMRHFLEGGELLMTCGQVWPQDKASESRLLKGFLRHQISGILFATGRYLEECPPAVLEFGDKYSIPILEVPFHLQFIKITHSIHQEIMKREFRKKELTAQLPSELAGELRSANSGADICRILAKFFKCPAVITDSTNKVLDKIIPTEGKRMNLSQIMDNLTGILNDELLDNSQHENESIATEGQAIYVPTKTPPYAIASPLRIGEKHWGTLWLMNFYQQFEEAHTFALEYAATVLLDIRLNQQEVGVTRKKLRAELMELLFENPKTASILMEDRMRKLGLAPNENWIAGFVLPGKKEIPLSLSIEMDFLSNECTKWVDETEGIDGFCEVYEGRLTLLISSNLEYEEIKNYLKDLYNHVQNIYKQVVPVFVFGDIKSDLLSLVESYQKAKSLAPLVQFSSPEGGVYFADELRGELLLYGGMNASKAKEFRNLVLPEELLSERGSVLYETLKCLASHNYNREIVAKNLHIHRNTLRYRIDRIEQYLQDSLSSSRCQFWIQVALDLESLANQNHVSSLETEGDEYKEKVVLPTIL</sequence>
<accession>A0A6I1FFH4</accession>
<feature type="domain" description="PucR C-terminal helix-turn-helix" evidence="2">
    <location>
        <begin position="483"/>
        <end position="540"/>
    </location>
</feature>
<evidence type="ECO:0000259" key="2">
    <source>
        <dbReference type="Pfam" id="PF13556"/>
    </source>
</evidence>
<dbReference type="InterPro" id="IPR051448">
    <property type="entry name" value="CdaR-like_regulators"/>
</dbReference>
<evidence type="ECO:0000313" key="4">
    <source>
        <dbReference type="Proteomes" id="UP000429595"/>
    </source>
</evidence>
<dbReference type="RefSeq" id="WP_152151801.1">
    <property type="nucleotide sequence ID" value="NZ_WEIO01000005.1"/>
</dbReference>
<name>A0A6I1FFH4_9BACI</name>
<evidence type="ECO:0008006" key="5">
    <source>
        <dbReference type="Google" id="ProtNLM"/>
    </source>
</evidence>
<dbReference type="Proteomes" id="UP000429595">
    <property type="component" value="Unassembled WGS sequence"/>
</dbReference>
<evidence type="ECO:0000259" key="1">
    <source>
        <dbReference type="Pfam" id="PF07905"/>
    </source>
</evidence>
<dbReference type="Gene3D" id="1.10.10.2840">
    <property type="entry name" value="PucR C-terminal helix-turn-helix domain"/>
    <property type="match status" value="1"/>
</dbReference>
<dbReference type="InterPro" id="IPR029016">
    <property type="entry name" value="GAF-like_dom_sf"/>
</dbReference>
<dbReference type="InterPro" id="IPR012914">
    <property type="entry name" value="PucR_dom"/>
</dbReference>
<dbReference type="Pfam" id="PF13556">
    <property type="entry name" value="HTH_30"/>
    <property type="match status" value="1"/>
</dbReference>
<feature type="domain" description="Purine catabolism PurC-like" evidence="1">
    <location>
        <begin position="8"/>
        <end position="125"/>
    </location>
</feature>
<reference evidence="3 4" key="1">
    <citation type="submission" date="2019-10" db="EMBL/GenBank/DDBJ databases">
        <title>Bacillus aerolatum sp. nov., isolated from bioaerosol of sport playgrounds.</title>
        <authorList>
            <person name="Chen P."/>
            <person name="Zhang G."/>
        </authorList>
    </citation>
    <scope>NUCLEOTIDE SEQUENCE [LARGE SCALE GENOMIC DNA]</scope>
    <source>
        <strain evidence="3 4">CX253</strain>
    </source>
</reference>